<dbReference type="EMBL" id="VKAC01000009">
    <property type="protein sequence ID" value="TXR55280.1"/>
    <property type="molecule type" value="Genomic_DNA"/>
</dbReference>
<evidence type="ECO:0000313" key="6">
    <source>
        <dbReference type="Proteomes" id="UP000321234"/>
    </source>
</evidence>
<evidence type="ECO:0000256" key="1">
    <source>
        <dbReference type="SAM" id="MobiDB-lite"/>
    </source>
</evidence>
<keyword evidence="2" id="KW-0472">Membrane</keyword>
<feature type="domain" description="DUF4349" evidence="4">
    <location>
        <begin position="85"/>
        <end position="290"/>
    </location>
</feature>
<feature type="transmembrane region" description="Helical" evidence="2">
    <location>
        <begin position="266"/>
        <end position="293"/>
    </location>
</feature>
<evidence type="ECO:0000256" key="2">
    <source>
        <dbReference type="SAM" id="Phobius"/>
    </source>
</evidence>
<keyword evidence="6" id="KW-1185">Reference proteome</keyword>
<organism evidence="5 6">
    <name type="scientific">Quadrisphaera setariae</name>
    <dbReference type="NCBI Taxonomy" id="2593304"/>
    <lineage>
        <taxon>Bacteria</taxon>
        <taxon>Bacillati</taxon>
        <taxon>Actinomycetota</taxon>
        <taxon>Actinomycetes</taxon>
        <taxon>Kineosporiales</taxon>
        <taxon>Kineosporiaceae</taxon>
        <taxon>Quadrisphaera</taxon>
    </lineage>
</organism>
<accession>A0A5C8ZEQ7</accession>
<dbReference type="Proteomes" id="UP000321234">
    <property type="component" value="Unassembled WGS sequence"/>
</dbReference>
<keyword evidence="2" id="KW-1133">Transmembrane helix</keyword>
<proteinExistence type="predicted"/>
<feature type="region of interest" description="Disordered" evidence="1">
    <location>
        <begin position="45"/>
        <end position="75"/>
    </location>
</feature>
<evidence type="ECO:0000256" key="3">
    <source>
        <dbReference type="SAM" id="SignalP"/>
    </source>
</evidence>
<dbReference type="InterPro" id="IPR025645">
    <property type="entry name" value="DUF4349"/>
</dbReference>
<dbReference type="Pfam" id="PF14257">
    <property type="entry name" value="DUF4349"/>
    <property type="match status" value="1"/>
</dbReference>
<comment type="caution">
    <text evidence="5">The sequence shown here is derived from an EMBL/GenBank/DDBJ whole genome shotgun (WGS) entry which is preliminary data.</text>
</comment>
<feature type="signal peptide" evidence="3">
    <location>
        <begin position="1"/>
        <end position="23"/>
    </location>
</feature>
<dbReference type="PROSITE" id="PS51257">
    <property type="entry name" value="PROKAR_LIPOPROTEIN"/>
    <property type="match status" value="1"/>
</dbReference>
<keyword evidence="2" id="KW-0812">Transmembrane</keyword>
<keyword evidence="3" id="KW-0732">Signal</keyword>
<evidence type="ECO:0000313" key="5">
    <source>
        <dbReference type="EMBL" id="TXR55280.1"/>
    </source>
</evidence>
<reference evidence="5 6" key="1">
    <citation type="submission" date="2019-07" db="EMBL/GenBank/DDBJ databases">
        <title>Quadrisphaera sp. strain DD2A genome sequencing and assembly.</title>
        <authorList>
            <person name="Kim I."/>
        </authorList>
    </citation>
    <scope>NUCLEOTIDE SEQUENCE [LARGE SCALE GENOMIC DNA]</scope>
    <source>
        <strain evidence="5 6">DD2A</strain>
    </source>
</reference>
<feature type="chain" id="PRO_5038380189" evidence="3">
    <location>
        <begin position="24"/>
        <end position="324"/>
    </location>
</feature>
<name>A0A5C8ZEQ7_9ACTN</name>
<dbReference type="AlphaFoldDB" id="A0A5C8ZEQ7"/>
<protein>
    <submittedName>
        <fullName evidence="5">DUF4349 domain-containing protein</fullName>
    </submittedName>
</protein>
<evidence type="ECO:0000259" key="4">
    <source>
        <dbReference type="Pfam" id="PF14257"/>
    </source>
</evidence>
<dbReference type="OrthoDB" id="186919at2"/>
<dbReference type="RefSeq" id="WP_147927286.1">
    <property type="nucleotide sequence ID" value="NZ_VKAC01000009.1"/>
</dbReference>
<gene>
    <name evidence="5" type="ORF">FMM08_15515</name>
</gene>
<sequence>MSRRVVLRSGVVALCAATAVSLAGCTASSGGSTASSEAAPAAAASAAGSRGGGDSGVADSASTESLQSGTGVGASGSDLAADAARQIITTASAHLVSEDVAGTAGRIAVRVEGGGGRVEERSVQTPEGGPAFAQLVLRVPADRLSTTVDGLAQFGTVSDVNVTATDVTAQATDLDARIAALRTSTDRLTQLLAGAGSTEAVVAAESALTQRQAELDSLVQQRTLLAGQVQMATLSLSVEGRASAPEAGPSDFLDGLASGWRSLVSALGAALVVAGVLLPWLAAAAVVGALALAASRLARRARRARQPVAVASEPGAASDGDGES</sequence>